<accession>A0ACC0AA00</accession>
<gene>
    <name evidence="1" type="ORF">M9H77_25119</name>
</gene>
<name>A0ACC0AA00_CATRO</name>
<protein>
    <submittedName>
        <fullName evidence="1">Uncharacterized protein</fullName>
    </submittedName>
</protein>
<dbReference type="Proteomes" id="UP001060085">
    <property type="component" value="Linkage Group LG06"/>
</dbReference>
<keyword evidence="2" id="KW-1185">Reference proteome</keyword>
<evidence type="ECO:0000313" key="2">
    <source>
        <dbReference type="Proteomes" id="UP001060085"/>
    </source>
</evidence>
<organism evidence="1 2">
    <name type="scientific">Catharanthus roseus</name>
    <name type="common">Madagascar periwinkle</name>
    <name type="synonym">Vinca rosea</name>
    <dbReference type="NCBI Taxonomy" id="4058"/>
    <lineage>
        <taxon>Eukaryota</taxon>
        <taxon>Viridiplantae</taxon>
        <taxon>Streptophyta</taxon>
        <taxon>Embryophyta</taxon>
        <taxon>Tracheophyta</taxon>
        <taxon>Spermatophyta</taxon>
        <taxon>Magnoliopsida</taxon>
        <taxon>eudicotyledons</taxon>
        <taxon>Gunneridae</taxon>
        <taxon>Pentapetalae</taxon>
        <taxon>asterids</taxon>
        <taxon>lamiids</taxon>
        <taxon>Gentianales</taxon>
        <taxon>Apocynaceae</taxon>
        <taxon>Rauvolfioideae</taxon>
        <taxon>Vinceae</taxon>
        <taxon>Catharanthinae</taxon>
        <taxon>Catharanthus</taxon>
    </lineage>
</organism>
<dbReference type="EMBL" id="CM044706">
    <property type="protein sequence ID" value="KAI5656326.1"/>
    <property type="molecule type" value="Genomic_DNA"/>
</dbReference>
<comment type="caution">
    <text evidence="1">The sequence shown here is derived from an EMBL/GenBank/DDBJ whole genome shotgun (WGS) entry which is preliminary data.</text>
</comment>
<sequence length="112" mass="12233">MSSSSLSSSPARSSISTTAMMGTTATATTLSPGVDDYHFPADVISVQDRKDEAVSVIKSEVMAALNKEVKSLDEDSWMFEGPRSRIHLISRPGGLLNQRLGTLKHHNVYLRR</sequence>
<evidence type="ECO:0000313" key="1">
    <source>
        <dbReference type="EMBL" id="KAI5656326.1"/>
    </source>
</evidence>
<proteinExistence type="predicted"/>
<reference evidence="2" key="1">
    <citation type="journal article" date="2023" name="Nat. Plants">
        <title>Single-cell RNA sequencing provides a high-resolution roadmap for understanding the multicellular compartmentation of specialized metabolism.</title>
        <authorList>
            <person name="Sun S."/>
            <person name="Shen X."/>
            <person name="Li Y."/>
            <person name="Li Y."/>
            <person name="Wang S."/>
            <person name="Li R."/>
            <person name="Zhang H."/>
            <person name="Shen G."/>
            <person name="Guo B."/>
            <person name="Wei J."/>
            <person name="Xu J."/>
            <person name="St-Pierre B."/>
            <person name="Chen S."/>
            <person name="Sun C."/>
        </authorList>
    </citation>
    <scope>NUCLEOTIDE SEQUENCE [LARGE SCALE GENOMIC DNA]</scope>
</reference>